<reference evidence="2 3" key="1">
    <citation type="submission" date="2015-01" db="EMBL/GenBank/DDBJ databases">
        <title>Enhanced salinomycin production by adjusting the supply of polyketide extender units in Streptomyce albus DSM 41398.</title>
        <authorList>
            <person name="Lu C."/>
        </authorList>
    </citation>
    <scope>NUCLEOTIDE SEQUENCE [LARGE SCALE GENOMIC DNA]</scope>
    <source>
        <strain evidence="3">ATCC 21838 / DSM 41398 / FERM P-419 / JCM 4703 / NBRC 107858</strain>
    </source>
</reference>
<evidence type="ECO:0000256" key="1">
    <source>
        <dbReference type="SAM" id="SignalP"/>
    </source>
</evidence>
<keyword evidence="3" id="KW-1185">Reference proteome</keyword>
<accession>A0A0B5F924</accession>
<dbReference type="Proteomes" id="UP000031523">
    <property type="component" value="Chromosome"/>
</dbReference>
<evidence type="ECO:0000313" key="3">
    <source>
        <dbReference type="Proteomes" id="UP000031523"/>
    </source>
</evidence>
<name>A0A0B5F924_STRA4</name>
<evidence type="ECO:0008006" key="4">
    <source>
        <dbReference type="Google" id="ProtNLM"/>
    </source>
</evidence>
<protein>
    <recommendedName>
        <fullName evidence="4">SH3 domain-containing protein</fullName>
    </recommendedName>
</protein>
<feature type="signal peptide" evidence="1">
    <location>
        <begin position="1"/>
        <end position="28"/>
    </location>
</feature>
<dbReference type="EMBL" id="CP010519">
    <property type="protein sequence ID" value="AJE87326.1"/>
    <property type="molecule type" value="Genomic_DNA"/>
</dbReference>
<organism evidence="2 3">
    <name type="scientific">Streptomyces albus (strain ATCC 21838 / DSM 41398 / FERM P-419 / JCM 4703 / NBRC 107858)</name>
    <dbReference type="NCBI Taxonomy" id="1081613"/>
    <lineage>
        <taxon>Bacteria</taxon>
        <taxon>Bacillati</taxon>
        <taxon>Actinomycetota</taxon>
        <taxon>Actinomycetes</taxon>
        <taxon>Kitasatosporales</taxon>
        <taxon>Streptomycetaceae</taxon>
        <taxon>Streptomyces</taxon>
    </lineage>
</organism>
<sequence length="301" mass="32688">MSRRSGNKRVRRLLYTGGVATVGALAFTATNLSTTSAAPEGAQHRAADTITTDRATVRDYPGRLVLSNARAGDRAEVNSYCGGWVRISVNTDRAMATNVGWVLRGHLAEAGKAGGLDGVPERCGKDESRWRDWVGAINSPFQSLRKLGENRWTRVTYGTRATLTPTAECTPSMNYTRHADAPDEVDPGQRVEGLNMENVGYRYVTSDGAVALVSAPRLDGGKNVWSFVPASCVQPRGDRSKVYFDEPVVQLENINGLKGGVEYGDQTLRERKCTAAVPAPNHPGYGYWPDPEKGSRPECTL</sequence>
<keyword evidence="1" id="KW-0732">Signal</keyword>
<proteinExistence type="predicted"/>
<dbReference type="AlphaFoldDB" id="A0A0B5F924"/>
<dbReference type="KEGG" id="sals:SLNWT_6950"/>
<evidence type="ECO:0000313" key="2">
    <source>
        <dbReference type="EMBL" id="AJE87326.1"/>
    </source>
</evidence>
<gene>
    <name evidence="2" type="ORF">SLNWT_6950</name>
</gene>
<feature type="chain" id="PRO_5039492679" description="SH3 domain-containing protein" evidence="1">
    <location>
        <begin position="29"/>
        <end position="301"/>
    </location>
</feature>